<feature type="domain" description="Sortilin N-terminal" evidence="4">
    <location>
        <begin position="123"/>
        <end position="253"/>
    </location>
</feature>
<evidence type="ECO:0000256" key="1">
    <source>
        <dbReference type="ARBA" id="ARBA00022737"/>
    </source>
</evidence>
<keyword evidence="6" id="KW-1185">Reference proteome</keyword>
<sequence>MLCRPRLGLLAVLLLAGAAARAQQYPANFLSGLTWRDVGPMRGGRTFAVAGNANQPDIFYFGSVGGGVWKTENSGRTWFPISDQGIPIGSIGAIAVAPSDPNIVYVGTGEPDIRSQHSYGIGVFKSTDAGKTWTHIGLEGTRQIGRIVVDPENPDLVYVAALGHVYDANPDRGVYRSTDGGAHWKKILWNHERSNDVGAIDIAIDPNHPKVLYASLWASRRPPWSVYAPSYMPGSGLYKSTDGGDTWKPLTNGLPNDDHVGKIGIAVAPSNSNRLYAVVDDIGSSVAEPIGRGGATPKPSTPPPGGLYISDDSGETWRLVNNETRLWGRGWYFESVAVDPTNPDRAYVINTATYMTLDAGKTFVPVKGAPGGDDYHQLWINPKDGNRMVLSSDQGTVVSVDGAKTWSTWYNQPTAQIYHVAADNRFPYWLYGAQQDSGGVGVSTWSREGVLSFRNWEPTCLAGESNTVIPDPKDGNLLYGGGEGPCDQALNLMTDRGGELPKPDPNDPNRKTWTLPEVFSPADDALYFSNQFVMRSRDRGHTWEKISPDLARVSPEVPKTLDPVTAKDIDEQMTDRFGVVYTISPSPLDEKTVWAGTDDGLIHVTHDDGKSWQNVTPPALTAWSKVSQVEAGHFDLGTAYASVDRHRLADNKPYIYRTHDGGKTWQNITTGIPDGAFVNSVKEDTSVKGLLFAATELRVYVSFNDGDRWYPLQNNMPVTSVRDVVVHGEDIAVATYGRGFWVLDQVAPLRQIAEKGSQIDSGNNAYLYQPGESIAVHNGGMDGTPLPHEEPQEQNPPAGVVAYYWLPSSATTPLKIELVDPEGKVRACLASDTPVQPVDTEKINVQAVWEEPPQPPSAAAGMHRAVLDLPARRGFGRTAAEQPVDACHPAGSHTEAEQSRPTRGRRGQEFLSPGNYTVRLTVDGHTYTQSAVVKPDPRGLTQSAAPSDNGNDDE</sequence>
<evidence type="ECO:0000313" key="6">
    <source>
        <dbReference type="Proteomes" id="UP001596091"/>
    </source>
</evidence>
<dbReference type="InterPro" id="IPR052025">
    <property type="entry name" value="Xyloglucanase_GH74"/>
</dbReference>
<dbReference type="CDD" id="cd15482">
    <property type="entry name" value="Sialidase_non-viral"/>
    <property type="match status" value="2"/>
</dbReference>
<evidence type="ECO:0000256" key="2">
    <source>
        <dbReference type="SAM" id="MobiDB-lite"/>
    </source>
</evidence>
<dbReference type="EMBL" id="JBHSPH010000010">
    <property type="protein sequence ID" value="MFC5864880.1"/>
    <property type="molecule type" value="Genomic_DNA"/>
</dbReference>
<accession>A0ABW1ENJ5</accession>
<proteinExistence type="predicted"/>
<evidence type="ECO:0000313" key="5">
    <source>
        <dbReference type="EMBL" id="MFC5864880.1"/>
    </source>
</evidence>
<dbReference type="RefSeq" id="WP_263332378.1">
    <property type="nucleotide sequence ID" value="NZ_JAGSYH010000001.1"/>
</dbReference>
<gene>
    <name evidence="5" type="ORF">ACFPT7_21410</name>
</gene>
<evidence type="ECO:0000259" key="4">
    <source>
        <dbReference type="Pfam" id="PF15902"/>
    </source>
</evidence>
<reference evidence="6" key="1">
    <citation type="journal article" date="2019" name="Int. J. Syst. Evol. Microbiol.">
        <title>The Global Catalogue of Microorganisms (GCM) 10K type strain sequencing project: providing services to taxonomists for standard genome sequencing and annotation.</title>
        <authorList>
            <consortium name="The Broad Institute Genomics Platform"/>
            <consortium name="The Broad Institute Genome Sequencing Center for Infectious Disease"/>
            <person name="Wu L."/>
            <person name="Ma J."/>
        </authorList>
    </citation>
    <scope>NUCLEOTIDE SEQUENCE [LARGE SCALE GENOMIC DNA]</scope>
    <source>
        <strain evidence="6">JCM 4087</strain>
    </source>
</reference>
<feature type="region of interest" description="Disordered" evidence="2">
    <location>
        <begin position="288"/>
        <end position="312"/>
    </location>
</feature>
<feature type="chain" id="PRO_5045574784" evidence="3">
    <location>
        <begin position="23"/>
        <end position="954"/>
    </location>
</feature>
<feature type="signal peptide" evidence="3">
    <location>
        <begin position="1"/>
        <end position="22"/>
    </location>
</feature>
<dbReference type="Proteomes" id="UP001596091">
    <property type="component" value="Unassembled WGS sequence"/>
</dbReference>
<dbReference type="PANTHER" id="PTHR43739:SF5">
    <property type="entry name" value="EXO-ALPHA-SIALIDASE"/>
    <property type="match status" value="1"/>
</dbReference>
<dbReference type="PANTHER" id="PTHR43739">
    <property type="entry name" value="XYLOGLUCANASE (EUROFUNG)"/>
    <property type="match status" value="1"/>
</dbReference>
<keyword evidence="3" id="KW-0732">Signal</keyword>
<dbReference type="Gene3D" id="2.130.10.10">
    <property type="entry name" value="YVTN repeat-like/Quinoprotein amine dehydrogenase"/>
    <property type="match status" value="5"/>
</dbReference>
<feature type="region of interest" description="Disordered" evidence="2">
    <location>
        <begin position="880"/>
        <end position="915"/>
    </location>
</feature>
<feature type="compositionally biased region" description="Polar residues" evidence="2">
    <location>
        <begin position="940"/>
        <end position="954"/>
    </location>
</feature>
<dbReference type="Pfam" id="PF15902">
    <property type="entry name" value="Sortilin-Vps10"/>
    <property type="match status" value="1"/>
</dbReference>
<protein>
    <submittedName>
        <fullName evidence="5">WD40/YVTN/BNR-like repeat-containing protein</fullName>
    </submittedName>
</protein>
<organism evidence="5 6">
    <name type="scientific">Acidicapsa dinghuensis</name>
    <dbReference type="NCBI Taxonomy" id="2218256"/>
    <lineage>
        <taxon>Bacteria</taxon>
        <taxon>Pseudomonadati</taxon>
        <taxon>Acidobacteriota</taxon>
        <taxon>Terriglobia</taxon>
        <taxon>Terriglobales</taxon>
        <taxon>Acidobacteriaceae</taxon>
        <taxon>Acidicapsa</taxon>
    </lineage>
</organism>
<dbReference type="SUPFAM" id="SSF110296">
    <property type="entry name" value="Oligoxyloglucan reducing end-specific cellobiohydrolase"/>
    <property type="match status" value="4"/>
</dbReference>
<keyword evidence="1" id="KW-0677">Repeat</keyword>
<dbReference type="InterPro" id="IPR015943">
    <property type="entry name" value="WD40/YVTN_repeat-like_dom_sf"/>
</dbReference>
<comment type="caution">
    <text evidence="5">The sequence shown here is derived from an EMBL/GenBank/DDBJ whole genome shotgun (WGS) entry which is preliminary data.</text>
</comment>
<feature type="region of interest" description="Disordered" evidence="2">
    <location>
        <begin position="927"/>
        <end position="954"/>
    </location>
</feature>
<dbReference type="InterPro" id="IPR031778">
    <property type="entry name" value="Sortilin_N"/>
</dbReference>
<name>A0ABW1ENJ5_9BACT</name>
<evidence type="ECO:0000256" key="3">
    <source>
        <dbReference type="SAM" id="SignalP"/>
    </source>
</evidence>